<dbReference type="PROSITE" id="PS50115">
    <property type="entry name" value="ARFGAP"/>
    <property type="match status" value="1"/>
</dbReference>
<keyword evidence="1" id="KW-0479">Metal-binding</keyword>
<feature type="region of interest" description="Disordered" evidence="6">
    <location>
        <begin position="607"/>
        <end position="647"/>
    </location>
</feature>
<feature type="region of interest" description="Disordered" evidence="6">
    <location>
        <begin position="155"/>
        <end position="178"/>
    </location>
</feature>
<dbReference type="InterPro" id="IPR052248">
    <property type="entry name" value="Arf-GAP_FG-repeat_protein"/>
</dbReference>
<evidence type="ECO:0000256" key="2">
    <source>
        <dbReference type="ARBA" id="ARBA00022737"/>
    </source>
</evidence>
<dbReference type="PANTHER" id="PTHR46134">
    <property type="entry name" value="DRONGO, ISOFORM F"/>
    <property type="match status" value="1"/>
</dbReference>
<dbReference type="Gene3D" id="1.10.220.150">
    <property type="entry name" value="Arf GTPase activating protein"/>
    <property type="match status" value="1"/>
</dbReference>
<evidence type="ECO:0000313" key="9">
    <source>
        <dbReference type="RefSeq" id="XP_065644397.1"/>
    </source>
</evidence>
<dbReference type="SMART" id="SM00105">
    <property type="entry name" value="ArfGap"/>
    <property type="match status" value="1"/>
</dbReference>
<proteinExistence type="predicted"/>
<feature type="compositionally biased region" description="Polar residues" evidence="6">
    <location>
        <begin position="633"/>
        <end position="647"/>
    </location>
</feature>
<keyword evidence="3 5" id="KW-0863">Zinc-finger</keyword>
<name>A0ABM4B6C5_HYDVU</name>
<protein>
    <submittedName>
        <fullName evidence="9">Arf-GAP domain and FG repeat-containing protein 1 isoform X3</fullName>
    </submittedName>
</protein>
<dbReference type="InterPro" id="IPR037278">
    <property type="entry name" value="ARFGAP/RecO"/>
</dbReference>
<feature type="region of interest" description="Disordered" evidence="6">
    <location>
        <begin position="304"/>
        <end position="343"/>
    </location>
</feature>
<dbReference type="InterPro" id="IPR001164">
    <property type="entry name" value="ArfGAP_dom"/>
</dbReference>
<evidence type="ECO:0000259" key="7">
    <source>
        <dbReference type="PROSITE" id="PS50115"/>
    </source>
</evidence>
<reference evidence="8" key="1">
    <citation type="submission" date="2025-05" db="UniProtKB">
        <authorList>
            <consortium name="RefSeq"/>
        </authorList>
    </citation>
    <scope>NUCLEOTIDE SEQUENCE [LARGE SCALE GENOMIC DNA]</scope>
</reference>
<dbReference type="SUPFAM" id="SSF101967">
    <property type="entry name" value="Adhesin YadA, collagen-binding domain"/>
    <property type="match status" value="1"/>
</dbReference>
<reference evidence="9" key="2">
    <citation type="submission" date="2025-08" db="UniProtKB">
        <authorList>
            <consortium name="RefSeq"/>
        </authorList>
    </citation>
    <scope>IDENTIFICATION</scope>
</reference>
<organism evidence="8 9">
    <name type="scientific">Hydra vulgaris</name>
    <name type="common">Hydra</name>
    <name type="synonym">Hydra attenuata</name>
    <dbReference type="NCBI Taxonomy" id="6087"/>
    <lineage>
        <taxon>Eukaryota</taxon>
        <taxon>Metazoa</taxon>
        <taxon>Cnidaria</taxon>
        <taxon>Hydrozoa</taxon>
        <taxon>Hydroidolina</taxon>
        <taxon>Anthoathecata</taxon>
        <taxon>Aplanulata</taxon>
        <taxon>Hydridae</taxon>
        <taxon>Hydra</taxon>
    </lineage>
</organism>
<dbReference type="PANTHER" id="PTHR46134:SF3">
    <property type="entry name" value="ARFGAP WITH FG REPEATS 1"/>
    <property type="match status" value="1"/>
</dbReference>
<feature type="compositionally biased region" description="Polar residues" evidence="6">
    <location>
        <begin position="349"/>
        <end position="364"/>
    </location>
</feature>
<dbReference type="CDD" id="cd08838">
    <property type="entry name" value="ArfGap_AGFG"/>
    <property type="match status" value="1"/>
</dbReference>
<dbReference type="Pfam" id="PF01412">
    <property type="entry name" value="ArfGap"/>
    <property type="match status" value="1"/>
</dbReference>
<keyword evidence="4" id="KW-0862">Zinc</keyword>
<dbReference type="RefSeq" id="XP_065644397.1">
    <property type="nucleotide sequence ID" value="XM_065788325.1"/>
</dbReference>
<dbReference type="GeneID" id="100210180"/>
<feature type="domain" description="Arf-GAP" evidence="7">
    <location>
        <begin position="9"/>
        <end position="139"/>
    </location>
</feature>
<keyword evidence="2" id="KW-0677">Repeat</keyword>
<evidence type="ECO:0000313" key="8">
    <source>
        <dbReference type="Proteomes" id="UP001652625"/>
    </source>
</evidence>
<dbReference type="SUPFAM" id="SSF57863">
    <property type="entry name" value="ArfGap/RecO-like zinc finger"/>
    <property type="match status" value="1"/>
</dbReference>
<evidence type="ECO:0000256" key="6">
    <source>
        <dbReference type="SAM" id="MobiDB-lite"/>
    </source>
</evidence>
<evidence type="ECO:0000256" key="1">
    <source>
        <dbReference type="ARBA" id="ARBA00022723"/>
    </source>
</evidence>
<dbReference type="Proteomes" id="UP001652625">
    <property type="component" value="Chromosome 01"/>
</dbReference>
<gene>
    <name evidence="9" type="primary">LOC100210180</name>
</gene>
<feature type="region of interest" description="Disordered" evidence="6">
    <location>
        <begin position="349"/>
        <end position="368"/>
    </location>
</feature>
<dbReference type="InterPro" id="IPR011049">
    <property type="entry name" value="Serralysin-like_metalloprot_C"/>
</dbReference>
<keyword evidence="8" id="KW-1185">Reference proteome</keyword>
<accession>A0ABM4B6C5</accession>
<evidence type="ECO:0000256" key="4">
    <source>
        <dbReference type="ARBA" id="ARBA00022833"/>
    </source>
</evidence>
<evidence type="ECO:0000256" key="5">
    <source>
        <dbReference type="PROSITE-ProRule" id="PRU00288"/>
    </source>
</evidence>
<dbReference type="PRINTS" id="PR00405">
    <property type="entry name" value="REVINTRACTNG"/>
</dbReference>
<sequence>MASKKKQEDKHLQILRQLVAEQHNKKCFDCGQRGPTYVNMTIGAFVCTSCSGLLRGINPPHRVKSISMASFTASEIEFLQKHGNEVCRSIWLALWNSASPPEPESRDEQKLKDLISRKYERKMWYSSQPVVREPETQEPEVKPLKALLGESTPQVIMSSQKEQKSQRTASVSSLNKPAQVSTLKNSDLLGDLGSDPFGASTVTSTNSNQTFGIFNQPSTQDQFATLNSGTGYSAPPFDFFANSSGQSQHASDFFSSSQPINLSGTSNSVPVSDKYAAFSNTDLFKASDSHGGFNGSVFSSISSDNKGLGSQPNPFLSSGNASRINNEQQQQQAKPNPFYSNSFSTQAQISNQNSSQFSAKQAQESAHHGFQPNIQTLQQNQFLNQQNSSGFLNQPSGFGNQPTNFSNQLPNFGNQSGGYANQPVGYGNQPTGYGNQSVAFGSQPTSFGSQTAAFGSQPAAFGSQTPAFGSQPASFGNQPAVYQNSYKSQQTDLNVISQRNVFASPQSNDFLSNNFAASGNMQINDAFGQSNQLNTWNNNQNIANQYKNTLHQSHQQTLFPGVSNNQAFHQGVNAPKVLQSNMNILPSHIPDNQLLQKQQTLNPSQIINYQNQPPSNQSNFSSFSNVSPQQQFWTQTQPGSKSTNPFL</sequence>
<evidence type="ECO:0000256" key="3">
    <source>
        <dbReference type="ARBA" id="ARBA00022771"/>
    </source>
</evidence>
<feature type="compositionally biased region" description="Low complexity" evidence="6">
    <location>
        <begin position="610"/>
        <end position="632"/>
    </location>
</feature>
<dbReference type="InterPro" id="IPR038508">
    <property type="entry name" value="ArfGAP_dom_sf"/>
</dbReference>